<feature type="transmembrane region" description="Helical" evidence="8">
    <location>
        <begin position="38"/>
        <end position="58"/>
    </location>
</feature>
<dbReference type="EMBL" id="BAFN01000001">
    <property type="protein sequence ID" value="GAN31925.1"/>
    <property type="molecule type" value="Genomic_DNA"/>
</dbReference>
<feature type="transmembrane region" description="Helical" evidence="8">
    <location>
        <begin position="167"/>
        <end position="187"/>
    </location>
</feature>
<feature type="transmembrane region" description="Helical" evidence="8">
    <location>
        <begin position="199"/>
        <end position="226"/>
    </location>
</feature>
<dbReference type="PANTHER" id="PTHR33908:SF3">
    <property type="entry name" value="UNDECAPRENYL PHOSPHATE-ALPHA-4-AMINO-4-DEOXY-L-ARABINOSE ARABINOSYL TRANSFERASE"/>
    <property type="match status" value="1"/>
</dbReference>
<keyword evidence="3" id="KW-0328">Glycosyltransferase</keyword>
<evidence type="ECO:0000313" key="10">
    <source>
        <dbReference type="EMBL" id="GAN31925.1"/>
    </source>
</evidence>
<evidence type="ECO:0000256" key="1">
    <source>
        <dbReference type="ARBA" id="ARBA00004651"/>
    </source>
</evidence>
<dbReference type="InterPro" id="IPR038731">
    <property type="entry name" value="RgtA/B/C-like"/>
</dbReference>
<keyword evidence="7 8" id="KW-0472">Membrane</keyword>
<feature type="transmembrane region" description="Helical" evidence="8">
    <location>
        <begin position="238"/>
        <end position="265"/>
    </location>
</feature>
<dbReference type="Proteomes" id="UP000032309">
    <property type="component" value="Unassembled WGS sequence"/>
</dbReference>
<dbReference type="GO" id="GO:0016740">
    <property type="term" value="F:transferase activity"/>
    <property type="evidence" value="ECO:0007669"/>
    <property type="project" value="UniProtKB-KW"/>
</dbReference>
<keyword evidence="2" id="KW-1003">Cell membrane</keyword>
<feature type="transmembrane region" description="Helical" evidence="8">
    <location>
        <begin position="120"/>
        <end position="137"/>
    </location>
</feature>
<accession>A0ABQ0JT76</accession>
<dbReference type="Pfam" id="PF13231">
    <property type="entry name" value="PMT_2"/>
    <property type="match status" value="1"/>
</dbReference>
<name>A0ABQ0JT76_9BACT</name>
<evidence type="ECO:0000256" key="6">
    <source>
        <dbReference type="ARBA" id="ARBA00022989"/>
    </source>
</evidence>
<dbReference type="PANTHER" id="PTHR33908">
    <property type="entry name" value="MANNOSYLTRANSFERASE YKCB-RELATED"/>
    <property type="match status" value="1"/>
</dbReference>
<feature type="transmembrane region" description="Helical" evidence="8">
    <location>
        <begin position="382"/>
        <end position="402"/>
    </location>
</feature>
<sequence length="584" mass="67860">MKFAHLCLLFGVSVRNNKLRDEILPMETNRLHAFLKQHHLFCILVSASIFLFFFELGSRSFEIKDARRFAEITQEMIQGGSWLVLHKHGEIYMNKPPMLMWLIALFSSIGHQVTPLTARLPSAIAGFSSILVIYYFTQKFYNQRAAFIAAIILATSHRYFWYGRSAFPDMLFTLFITLALFSFYLGYKQNKEFYIGMHLSMFFATLTKGPLGIIFILSIIVAFLAFQRNLKTFKELKWQWGSILIIIMVGICIAYCLKVGFEPFITAIKREFLTRVNKPVNNGEPFYYYFVNIWADFLPWSLFIPLAAIYAYKKWRLGDEYITFIFCWAILVFTILCVAKAKHPRYMLPLYPALSILMAALIEDTLKESVILPSWLRSSVRWIIFTMIGLTAILLVIVPAYFFNYSWVGIFVSLIILLIAMKVFFFLRQKNGLVNMYFAMCMLITVIGWGIYVHCLTIHSRNETFGTKLTYAIEKDLGDLNTYHICGYELGGSLWNIVNMSLNMYVPMINSIQELKAFMNAPDHKPLCIVEKKIFEKIKDYVLDDSLNTLSVCTTKRQVTLIFKRNNHTDSMRPVYFEIPDIKN</sequence>
<keyword evidence="11" id="KW-1185">Reference proteome</keyword>
<comment type="caution">
    <text evidence="10">The sequence shown here is derived from an EMBL/GenBank/DDBJ whole genome shotgun (WGS) entry which is preliminary data.</text>
</comment>
<dbReference type="InterPro" id="IPR050297">
    <property type="entry name" value="LipidA_mod_glycosyltrf_83"/>
</dbReference>
<feature type="transmembrane region" description="Helical" evidence="8">
    <location>
        <begin position="408"/>
        <end position="427"/>
    </location>
</feature>
<feature type="transmembrane region" description="Helical" evidence="8">
    <location>
        <begin position="321"/>
        <end position="339"/>
    </location>
</feature>
<evidence type="ECO:0000256" key="3">
    <source>
        <dbReference type="ARBA" id="ARBA00022676"/>
    </source>
</evidence>
<protein>
    <submittedName>
        <fullName evidence="10">4-amino-4-deoxy-L-arabinose transferase and related glycosyltransferases of PMT family</fullName>
    </submittedName>
</protein>
<keyword evidence="5 8" id="KW-0812">Transmembrane</keyword>
<feature type="transmembrane region" description="Helical" evidence="8">
    <location>
        <begin position="286"/>
        <end position="309"/>
    </location>
</feature>
<evidence type="ECO:0000259" key="9">
    <source>
        <dbReference type="Pfam" id="PF13231"/>
    </source>
</evidence>
<evidence type="ECO:0000256" key="7">
    <source>
        <dbReference type="ARBA" id="ARBA00023136"/>
    </source>
</evidence>
<evidence type="ECO:0000256" key="2">
    <source>
        <dbReference type="ARBA" id="ARBA00022475"/>
    </source>
</evidence>
<keyword evidence="6 8" id="KW-1133">Transmembrane helix</keyword>
<feature type="domain" description="Glycosyltransferase RgtA/B/C/D-like" evidence="9">
    <location>
        <begin position="94"/>
        <end position="249"/>
    </location>
</feature>
<organism evidence="10 11">
    <name type="scientific">Candidatus Brocadia sinica JPN1</name>
    <dbReference type="NCBI Taxonomy" id="1197129"/>
    <lineage>
        <taxon>Bacteria</taxon>
        <taxon>Pseudomonadati</taxon>
        <taxon>Planctomycetota</taxon>
        <taxon>Candidatus Brocadiia</taxon>
        <taxon>Candidatus Brocadiales</taxon>
        <taxon>Candidatus Brocadiaceae</taxon>
        <taxon>Candidatus Brocadia</taxon>
    </lineage>
</organism>
<evidence type="ECO:0000256" key="4">
    <source>
        <dbReference type="ARBA" id="ARBA00022679"/>
    </source>
</evidence>
<keyword evidence="4 10" id="KW-0808">Transferase</keyword>
<feature type="transmembrane region" description="Helical" evidence="8">
    <location>
        <begin position="434"/>
        <end position="452"/>
    </location>
</feature>
<evidence type="ECO:0000256" key="8">
    <source>
        <dbReference type="SAM" id="Phobius"/>
    </source>
</evidence>
<evidence type="ECO:0000313" key="11">
    <source>
        <dbReference type="Proteomes" id="UP000032309"/>
    </source>
</evidence>
<proteinExistence type="predicted"/>
<gene>
    <name evidence="10" type="ORF">BROSI_A0429</name>
</gene>
<evidence type="ECO:0000256" key="5">
    <source>
        <dbReference type="ARBA" id="ARBA00022692"/>
    </source>
</evidence>
<feature type="transmembrane region" description="Helical" evidence="8">
    <location>
        <begin position="144"/>
        <end position="161"/>
    </location>
</feature>
<reference evidence="11" key="1">
    <citation type="journal article" date="2015" name="Genome Announc.">
        <title>Draft Genome Sequence of an Anaerobic Ammonium-Oxidizing Bacterium, "Candidatus Brocadia sinica".</title>
        <authorList>
            <person name="Oshiki M."/>
            <person name="Shinyako-Hata K."/>
            <person name="Satoh H."/>
            <person name="Okabe S."/>
        </authorList>
    </citation>
    <scope>NUCLEOTIDE SEQUENCE [LARGE SCALE GENOMIC DNA]</scope>
    <source>
        <strain evidence="11">JPN1</strain>
    </source>
</reference>
<comment type="subcellular location">
    <subcellularLocation>
        <location evidence="1">Cell membrane</location>
        <topology evidence="1">Multi-pass membrane protein</topology>
    </subcellularLocation>
</comment>